<dbReference type="InterPro" id="IPR011330">
    <property type="entry name" value="Glyco_hydro/deAcase_b/a-brl"/>
</dbReference>
<evidence type="ECO:0000259" key="2">
    <source>
        <dbReference type="Pfam" id="PF01074"/>
    </source>
</evidence>
<dbReference type="SUPFAM" id="SSF88713">
    <property type="entry name" value="Glycoside hydrolase/deacetylase"/>
    <property type="match status" value="1"/>
</dbReference>
<keyword evidence="3" id="KW-0378">Hydrolase</keyword>
<reference evidence="3 4" key="1">
    <citation type="journal article" date="2013" name="Genome Biol.">
        <title>Genome of Acanthamoeba castellanii highlights extensive lateral gene transfer and early evolution of tyrosine kinase signaling.</title>
        <authorList>
            <person name="Clarke M."/>
            <person name="Lohan A.J."/>
            <person name="Liu B."/>
            <person name="Lagkouvardos I."/>
            <person name="Roy S."/>
            <person name="Zafar N."/>
            <person name="Bertelli C."/>
            <person name="Schilde C."/>
            <person name="Kianianmomeni A."/>
            <person name="Burglin T.R."/>
            <person name="Frech C."/>
            <person name="Turcotte B."/>
            <person name="Kopec K.O."/>
            <person name="Synnott J.M."/>
            <person name="Choo C."/>
            <person name="Paponov I."/>
            <person name="Finkler A."/>
            <person name="Soon Heng Tan C."/>
            <person name="Hutchins A.P."/>
            <person name="Weinmeier T."/>
            <person name="Rattei T."/>
            <person name="Chu J.S."/>
            <person name="Gimenez G."/>
            <person name="Irimia M."/>
            <person name="Rigden D.J."/>
            <person name="Fitzpatrick D.A."/>
            <person name="Lorenzo-Morales J."/>
            <person name="Bateman A."/>
            <person name="Chiu C.H."/>
            <person name="Tang P."/>
            <person name="Hegemann P."/>
            <person name="Fromm H."/>
            <person name="Raoult D."/>
            <person name="Greub G."/>
            <person name="Miranda-Saavedra D."/>
            <person name="Chen N."/>
            <person name="Nash P."/>
            <person name="Ginger M.L."/>
            <person name="Horn M."/>
            <person name="Schaap P."/>
            <person name="Caler L."/>
            <person name="Loftus B."/>
        </authorList>
    </citation>
    <scope>NUCLEOTIDE SEQUENCE [LARGE SCALE GENOMIC DNA]</scope>
    <source>
        <strain evidence="3 4">Neff</strain>
    </source>
</reference>
<dbReference type="InterPro" id="IPR000602">
    <property type="entry name" value="Glyco_hydro_38_N"/>
</dbReference>
<dbReference type="PANTHER" id="PTHR46017:SF2">
    <property type="entry name" value="MANNOSYLGLYCERATE HYDROLASE"/>
    <property type="match status" value="1"/>
</dbReference>
<dbReference type="OrthoDB" id="10261055at2759"/>
<feature type="domain" description="Glycoside hydrolase family 38 N-terminal" evidence="2">
    <location>
        <begin position="121"/>
        <end position="264"/>
    </location>
</feature>
<organism evidence="3 4">
    <name type="scientific">Acanthamoeba castellanii (strain ATCC 30010 / Neff)</name>
    <dbReference type="NCBI Taxonomy" id="1257118"/>
    <lineage>
        <taxon>Eukaryota</taxon>
        <taxon>Amoebozoa</taxon>
        <taxon>Discosea</taxon>
        <taxon>Longamoebia</taxon>
        <taxon>Centramoebida</taxon>
        <taxon>Acanthamoebidae</taxon>
        <taxon>Acanthamoeba</taxon>
    </lineage>
</organism>
<evidence type="ECO:0000256" key="1">
    <source>
        <dbReference type="SAM" id="Coils"/>
    </source>
</evidence>
<dbReference type="GO" id="GO:0009313">
    <property type="term" value="P:oligosaccharide catabolic process"/>
    <property type="evidence" value="ECO:0007669"/>
    <property type="project" value="TreeGrafter"/>
</dbReference>
<evidence type="ECO:0000313" key="4">
    <source>
        <dbReference type="Proteomes" id="UP000011083"/>
    </source>
</evidence>
<dbReference type="GeneID" id="14915262"/>
<dbReference type="AlphaFoldDB" id="L8GNT9"/>
<dbReference type="GO" id="GO:0006013">
    <property type="term" value="P:mannose metabolic process"/>
    <property type="evidence" value="ECO:0007669"/>
    <property type="project" value="InterPro"/>
</dbReference>
<dbReference type="STRING" id="1257118.L8GNT9"/>
<evidence type="ECO:0000313" key="3">
    <source>
        <dbReference type="EMBL" id="ELR14674.1"/>
    </source>
</evidence>
<dbReference type="KEGG" id="acan:ACA1_125170"/>
<keyword evidence="1" id="KW-0175">Coiled coil</keyword>
<name>L8GNT9_ACACF</name>
<gene>
    <name evidence="3" type="ORF">ACA1_125170</name>
</gene>
<dbReference type="InterPro" id="IPR027291">
    <property type="entry name" value="Glyco_hydro_38_N_sf"/>
</dbReference>
<dbReference type="EMBL" id="KB008047">
    <property type="protein sequence ID" value="ELR14674.1"/>
    <property type="molecule type" value="Genomic_DNA"/>
</dbReference>
<protein>
    <submittedName>
        <fullName evidence="3">Glycosyl hydrolase</fullName>
    </submittedName>
</protein>
<accession>L8GNT9</accession>
<dbReference type="GO" id="GO:0004559">
    <property type="term" value="F:alpha-mannosidase activity"/>
    <property type="evidence" value="ECO:0007669"/>
    <property type="project" value="InterPro"/>
</dbReference>
<sequence>MVFSSRTFQHLSWGVAFCFICIWSTYLTFENYAEHERQKETYEEQLMVARERLEEVNREANKLRKQRDVTLEAHLRKIRQLEIQKKTLQVSPSPLGARACRGAEHSLDMKKLAQHDNITKFHIISHTHWDREWYLPFEQFRGRLVKLLDDVLDQMDTDPTFQHFHLDGQMIPADDYMEIRPYMKERIHLANLQNKIALGPWFVQPDEFLVTGEGLVRNLMLGIRKAEALGGSSLVGYIPDSFGHIAQLPQMLLGFDIESAVSGRGPGPKQPSEVPRVCVVRVVLARTMRTTPHALIRRGEAVVAIPRWLSSLVHPPSSVVL</sequence>
<dbReference type="Pfam" id="PF01074">
    <property type="entry name" value="Glyco_hydro_38N"/>
    <property type="match status" value="1"/>
</dbReference>
<proteinExistence type="predicted"/>
<dbReference type="RefSeq" id="XP_004336687.1">
    <property type="nucleotide sequence ID" value="XM_004336639.1"/>
</dbReference>
<keyword evidence="4" id="KW-1185">Reference proteome</keyword>
<feature type="coiled-coil region" evidence="1">
    <location>
        <begin position="32"/>
        <end position="91"/>
    </location>
</feature>
<dbReference type="Proteomes" id="UP000011083">
    <property type="component" value="Unassembled WGS sequence"/>
</dbReference>
<dbReference type="VEuPathDB" id="AmoebaDB:ACA1_125170"/>
<dbReference type="Gene3D" id="3.20.110.10">
    <property type="entry name" value="Glycoside hydrolase 38, N terminal domain"/>
    <property type="match status" value="1"/>
</dbReference>
<dbReference type="PANTHER" id="PTHR46017">
    <property type="entry name" value="ALPHA-MANNOSIDASE 2C1"/>
    <property type="match status" value="1"/>
</dbReference>